<feature type="transmembrane region" description="Helical" evidence="1">
    <location>
        <begin position="627"/>
        <end position="653"/>
    </location>
</feature>
<dbReference type="Proteomes" id="UP000663829">
    <property type="component" value="Unassembled WGS sequence"/>
</dbReference>
<evidence type="ECO:0000259" key="2">
    <source>
        <dbReference type="SMART" id="SM00429"/>
    </source>
</evidence>
<keyword evidence="1" id="KW-1133">Transmembrane helix</keyword>
<dbReference type="Gene3D" id="3.10.20.90">
    <property type="entry name" value="Phosphatidylinositol 3-kinase Catalytic Subunit, Chain A, domain 1"/>
    <property type="match status" value="1"/>
</dbReference>
<organism evidence="3 5">
    <name type="scientific">Didymodactylos carnosus</name>
    <dbReference type="NCBI Taxonomy" id="1234261"/>
    <lineage>
        <taxon>Eukaryota</taxon>
        <taxon>Metazoa</taxon>
        <taxon>Spiralia</taxon>
        <taxon>Gnathifera</taxon>
        <taxon>Rotifera</taxon>
        <taxon>Eurotatoria</taxon>
        <taxon>Bdelloidea</taxon>
        <taxon>Philodinida</taxon>
        <taxon>Philodinidae</taxon>
        <taxon>Didymodactylos</taxon>
    </lineage>
</organism>
<accession>A0A814UYT7</accession>
<dbReference type="SUPFAM" id="SSF81296">
    <property type="entry name" value="E set domains"/>
    <property type="match status" value="3"/>
</dbReference>
<reference evidence="3" key="1">
    <citation type="submission" date="2021-02" db="EMBL/GenBank/DDBJ databases">
        <authorList>
            <person name="Nowell W R."/>
        </authorList>
    </citation>
    <scope>NUCLEOTIDE SEQUENCE</scope>
</reference>
<dbReference type="CDD" id="cd00102">
    <property type="entry name" value="IPT"/>
    <property type="match status" value="1"/>
</dbReference>
<dbReference type="PANTHER" id="PTHR22625">
    <property type="entry name" value="PLEXIN"/>
    <property type="match status" value="1"/>
</dbReference>
<dbReference type="SMART" id="SM00429">
    <property type="entry name" value="IPT"/>
    <property type="match status" value="3"/>
</dbReference>
<dbReference type="InterPro" id="IPR046800">
    <property type="entry name" value="Plexin_RBD"/>
</dbReference>
<dbReference type="Pfam" id="PF20170">
    <property type="entry name" value="Plexin_RBD"/>
    <property type="match status" value="2"/>
</dbReference>
<dbReference type="Gene3D" id="2.60.40.10">
    <property type="entry name" value="Immunoglobulins"/>
    <property type="match status" value="2"/>
</dbReference>
<dbReference type="PANTHER" id="PTHR22625:SF44">
    <property type="entry name" value="PLEXIN-B"/>
    <property type="match status" value="1"/>
</dbReference>
<dbReference type="EMBL" id="CAJNOQ010007857">
    <property type="protein sequence ID" value="CAF1180983.1"/>
    <property type="molecule type" value="Genomic_DNA"/>
</dbReference>
<evidence type="ECO:0000313" key="4">
    <source>
        <dbReference type="EMBL" id="CAF3945273.1"/>
    </source>
</evidence>
<evidence type="ECO:0000256" key="1">
    <source>
        <dbReference type="SAM" id="Phobius"/>
    </source>
</evidence>
<dbReference type="InterPro" id="IPR014756">
    <property type="entry name" value="Ig_E-set"/>
</dbReference>
<keyword evidence="1" id="KW-0472">Membrane</keyword>
<comment type="caution">
    <text evidence="3">The sequence shown here is derived from an EMBL/GenBank/DDBJ whole genome shotgun (WGS) entry which is preliminary data.</text>
</comment>
<dbReference type="InterPro" id="IPR031148">
    <property type="entry name" value="Plexin"/>
</dbReference>
<evidence type="ECO:0000313" key="5">
    <source>
        <dbReference type="Proteomes" id="UP000663829"/>
    </source>
</evidence>
<feature type="domain" description="IPT/TIG" evidence="2">
    <location>
        <begin position="238"/>
        <end position="328"/>
    </location>
</feature>
<sequence>HNKTDSTFGSYQLTFYNCSAFSTCSSCTNVIQSSSLCSWCPTTATCIDSTSTCQIELKRPKTSISNQNDCPAMYFTQQYRISFDNFDISINVKIEQCNKKKFYLQKMDYCMLRDFRKRSSLITRQYKLIQIETNNNNDDDLCLLTCQFTWINQQQHISSSRKPLNMELSLHLINNSLLIPKYYSTSQIQLYKCEKMAHNCSQCSNLHPLYNCVWCKNGCRLSGTVCDRATNKQQLCVPPQIETIEPINYPKNGGTMVTITGKHLTTIMNDSPINIQLAGIQCEIIKEKSDSNQLMCRAGNAEQNKSGHVKVTIDGQHSISEQHVFYLMPLVESIEPLFGILDGGTILTIIGQNFTLGNQFVTVTIGESLCKILIIQMNFIQCQTYPFERIGNKSITITFDEQTSIIFQQFFYVVQNPTIDIDYLIPQQSFVSGGRHIHIMGTNFDFLQQIKMEFSLEKSTSTVYVSSMRRLSNSTHLVFLTPSYHDFNLTTLQSTLPPIINIKLDLDGYNFTHSSLFLHYVNDPIIYELEPPLIRPYSSELVIFGNNMTSIGHTMNDVFVHIGCEICTIIYFTSNKIICRPPINKPSKRITSNNMERLCYDSEHPWIIVNIDNIHSLVGYIIYPRKIIILGIVSGCLLTILVVVVIILIFICLKMRYEHHKRRYVYDDNSDNKNKKQYIEYRNGSTNLIYQQVPLKQSDVIEPLYNQTITPLVSLTPIRSYESYLQTYFIRKNQLLNKRRSSTSYDTPKHFVCSATDDLIEKFQIFLKNEQFILALINILDDDDIGDKLLNTIVLTQHQNIQQFLKIILTFKSEKKRYNLYYDIYALISYDYLKTYVANTYYQLYLILKAKMNSGPCDSVENLSYYTLNDRQLLKDTTISFKHIQLCVHIETADDKSYDLIHIQCLTCDTITQVKQKLIDQIFQCLPYSKRPHYDDFDLILFTTKLIANTSSCSSSSSCSSTNSSLPLTRKATNVTKHFFFSRNIIPSKHDHHHHHHQQELILLHDIDNTSETSSHMKKLNTLQHYGIVKDGHEFKFQLIKNNEVTLSNCGNKNRIKTTNDRFIDINTSSRSMTNKIKSSTNIITNHLSSPCHYCSHTISSNSDKKEFNFNSFSLKSTSTLMEQENSRIFHLLNHTYEEIRDSRDLILQNSDTCRLFETKSLINVHLSTLIENIFINSDDFILKYLDGNESFNFEFFHIFYAHFIPFIIHSLNCLLDLQLHPCLQSSFEIIATLIQIGCYQTEGHINCLICENTTNDHIHMNIQNCKLLFTDEIQRVRLLYTNIQRRLTNKLKMKHNPDYFTTNKILTEQNFELDRSILNELLQFSCSHFEQIVNGIQHTELVFNFVTFVQMCSAKTSLSVNKVF</sequence>
<gene>
    <name evidence="3" type="ORF">GPM918_LOCUS22700</name>
    <name evidence="4" type="ORF">SRO942_LOCUS22699</name>
</gene>
<dbReference type="Pfam" id="PF01833">
    <property type="entry name" value="TIG"/>
    <property type="match status" value="2"/>
</dbReference>
<dbReference type="GO" id="GO:0030334">
    <property type="term" value="P:regulation of cell migration"/>
    <property type="evidence" value="ECO:0007669"/>
    <property type="project" value="TreeGrafter"/>
</dbReference>
<dbReference type="EMBL" id="CAJOBC010007858">
    <property type="protein sequence ID" value="CAF3945273.1"/>
    <property type="molecule type" value="Genomic_DNA"/>
</dbReference>
<dbReference type="OrthoDB" id="125363at2759"/>
<feature type="domain" description="IPT/TIG" evidence="2">
    <location>
        <begin position="416"/>
        <end position="521"/>
    </location>
</feature>
<protein>
    <recommendedName>
        <fullName evidence="2">IPT/TIG domain-containing protein</fullName>
    </recommendedName>
</protein>
<feature type="domain" description="IPT/TIG" evidence="2">
    <location>
        <begin position="329"/>
        <end position="413"/>
    </location>
</feature>
<keyword evidence="5" id="KW-1185">Reference proteome</keyword>
<dbReference type="GO" id="GO:0017154">
    <property type="term" value="F:semaphorin receptor activity"/>
    <property type="evidence" value="ECO:0007669"/>
    <property type="project" value="InterPro"/>
</dbReference>
<dbReference type="InterPro" id="IPR013783">
    <property type="entry name" value="Ig-like_fold"/>
</dbReference>
<name>A0A814UYT7_9BILA</name>
<feature type="non-terminal residue" evidence="3">
    <location>
        <position position="1365"/>
    </location>
</feature>
<evidence type="ECO:0000313" key="3">
    <source>
        <dbReference type="EMBL" id="CAF1180983.1"/>
    </source>
</evidence>
<dbReference type="GO" id="GO:0002116">
    <property type="term" value="C:semaphorin receptor complex"/>
    <property type="evidence" value="ECO:0007669"/>
    <property type="project" value="TreeGrafter"/>
</dbReference>
<dbReference type="CDD" id="cd00603">
    <property type="entry name" value="IPT_PCSR"/>
    <property type="match status" value="2"/>
</dbReference>
<proteinExistence type="predicted"/>
<dbReference type="GO" id="GO:0005886">
    <property type="term" value="C:plasma membrane"/>
    <property type="evidence" value="ECO:0007669"/>
    <property type="project" value="TreeGrafter"/>
</dbReference>
<dbReference type="Proteomes" id="UP000681722">
    <property type="component" value="Unassembled WGS sequence"/>
</dbReference>
<dbReference type="InterPro" id="IPR002909">
    <property type="entry name" value="IPT_dom"/>
</dbReference>
<keyword evidence="1" id="KW-0812">Transmembrane</keyword>